<dbReference type="InterPro" id="IPR012340">
    <property type="entry name" value="NA-bd_OB-fold"/>
</dbReference>
<keyword evidence="1" id="KW-1003">Cell membrane</keyword>
<evidence type="ECO:0000313" key="5">
    <source>
        <dbReference type="EMBL" id="HEW53364.1"/>
    </source>
</evidence>
<evidence type="ECO:0000259" key="4">
    <source>
        <dbReference type="Pfam" id="PF08402"/>
    </source>
</evidence>
<evidence type="ECO:0000256" key="2">
    <source>
        <dbReference type="ARBA" id="ARBA00022967"/>
    </source>
</evidence>
<proteinExistence type="predicted"/>
<dbReference type="GO" id="GO:0022857">
    <property type="term" value="F:transmembrane transporter activity"/>
    <property type="evidence" value="ECO:0007669"/>
    <property type="project" value="InterPro"/>
</dbReference>
<keyword evidence="5" id="KW-0547">Nucleotide-binding</keyword>
<evidence type="ECO:0000256" key="1">
    <source>
        <dbReference type="ARBA" id="ARBA00022475"/>
    </source>
</evidence>
<keyword evidence="5" id="KW-0067">ATP-binding</keyword>
<dbReference type="InterPro" id="IPR047641">
    <property type="entry name" value="ABC_transpr_MalK/UgpC-like"/>
</dbReference>
<organism evidence="5">
    <name type="scientific">Ignisphaera aggregans</name>
    <dbReference type="NCBI Taxonomy" id="334771"/>
    <lineage>
        <taxon>Archaea</taxon>
        <taxon>Thermoproteota</taxon>
        <taxon>Thermoprotei</taxon>
        <taxon>Desulfurococcales</taxon>
        <taxon>Desulfurococcaceae</taxon>
        <taxon>Ignisphaera</taxon>
    </lineage>
</organism>
<sequence>MNFLDVVLDYAEGRYIIKGNGFTLSIPSDLAKAVADRVSVPVELVLGIRPEHITIAREAEAETIPGKIYVCEPLGSETIVNVKVGDSLVKIRYPGVVNFSLDEEVRLKVDISKIHLFDKKSGIAII</sequence>
<keyword evidence="2" id="KW-1278">Translocase</keyword>
<dbReference type="PANTHER" id="PTHR43875:SF15">
    <property type="entry name" value="TREHALOSE IMPORT ATP-BINDING PROTEIN SUGC"/>
    <property type="match status" value="1"/>
</dbReference>
<comment type="caution">
    <text evidence="5">The sequence shown here is derived from an EMBL/GenBank/DDBJ whole genome shotgun (WGS) entry which is preliminary data.</text>
</comment>
<name>A0A7C2ZQI4_9CREN</name>
<protein>
    <submittedName>
        <fullName evidence="5">ABC transporter ATP-binding protein</fullName>
    </submittedName>
</protein>
<keyword evidence="3" id="KW-0472">Membrane</keyword>
<dbReference type="GO" id="GO:0016887">
    <property type="term" value="F:ATP hydrolysis activity"/>
    <property type="evidence" value="ECO:0007669"/>
    <property type="project" value="InterPro"/>
</dbReference>
<accession>A0A7C2ZQI4</accession>
<feature type="domain" description="Transport-associated OB type 2" evidence="4">
    <location>
        <begin position="46"/>
        <end position="117"/>
    </location>
</feature>
<gene>
    <name evidence="5" type="ORF">ENO77_04305</name>
</gene>
<dbReference type="Pfam" id="PF08402">
    <property type="entry name" value="TOBE_2"/>
    <property type="match status" value="1"/>
</dbReference>
<dbReference type="SUPFAM" id="SSF50331">
    <property type="entry name" value="MOP-like"/>
    <property type="match status" value="1"/>
</dbReference>
<dbReference type="GO" id="GO:0055052">
    <property type="term" value="C:ATP-binding cassette (ABC) transporter complex, substrate-binding subunit-containing"/>
    <property type="evidence" value="ECO:0007669"/>
    <property type="project" value="TreeGrafter"/>
</dbReference>
<dbReference type="Gene3D" id="2.40.50.100">
    <property type="match status" value="1"/>
</dbReference>
<dbReference type="InterPro" id="IPR008995">
    <property type="entry name" value="Mo/tungstate-bd_C_term_dom"/>
</dbReference>
<dbReference type="EMBL" id="DSGT01000012">
    <property type="protein sequence ID" value="HEW53364.1"/>
    <property type="molecule type" value="Genomic_DNA"/>
</dbReference>
<reference evidence="5" key="1">
    <citation type="journal article" date="2020" name="mSystems">
        <title>Genome- and Community-Level Interaction Insights into Carbon Utilization and Element Cycling Functions of Hydrothermarchaeota in Hydrothermal Sediment.</title>
        <authorList>
            <person name="Zhou Z."/>
            <person name="Liu Y."/>
            <person name="Xu W."/>
            <person name="Pan J."/>
            <person name="Luo Z.H."/>
            <person name="Li M."/>
        </authorList>
    </citation>
    <scope>NUCLEOTIDE SEQUENCE [LARGE SCALE GENOMIC DNA]</scope>
    <source>
        <strain evidence="5">SpSt-16</strain>
    </source>
</reference>
<dbReference type="PANTHER" id="PTHR43875">
    <property type="entry name" value="MALTODEXTRIN IMPORT ATP-BINDING PROTEIN MSMX"/>
    <property type="match status" value="1"/>
</dbReference>
<evidence type="ECO:0000256" key="3">
    <source>
        <dbReference type="ARBA" id="ARBA00023136"/>
    </source>
</evidence>
<dbReference type="AlphaFoldDB" id="A0A7C2ZQI4"/>
<dbReference type="GO" id="GO:0005524">
    <property type="term" value="F:ATP binding"/>
    <property type="evidence" value="ECO:0007669"/>
    <property type="project" value="UniProtKB-KW"/>
</dbReference>
<dbReference type="InterPro" id="IPR013611">
    <property type="entry name" value="Transp-assoc_OB_typ2"/>
</dbReference>
<dbReference type="Gene3D" id="2.40.50.140">
    <property type="entry name" value="Nucleic acid-binding proteins"/>
    <property type="match status" value="1"/>
</dbReference>